<name>T1AAD4_9ZZZZ</name>
<evidence type="ECO:0000259" key="2">
    <source>
        <dbReference type="Pfam" id="PF00696"/>
    </source>
</evidence>
<dbReference type="AlphaFoldDB" id="T1AAD4"/>
<dbReference type="Pfam" id="PF00696">
    <property type="entry name" value="AA_kinase"/>
    <property type="match status" value="1"/>
</dbReference>
<protein>
    <submittedName>
        <fullName evidence="3">Aspartate kinase III</fullName>
    </submittedName>
</protein>
<evidence type="ECO:0000256" key="1">
    <source>
        <dbReference type="ARBA" id="ARBA00010122"/>
    </source>
</evidence>
<keyword evidence="3" id="KW-0808">Transferase</keyword>
<evidence type="ECO:0000313" key="3">
    <source>
        <dbReference type="EMBL" id="EQD37884.1"/>
    </source>
</evidence>
<dbReference type="Gene3D" id="3.40.1160.10">
    <property type="entry name" value="Acetylglutamate kinase-like"/>
    <property type="match status" value="1"/>
</dbReference>
<keyword evidence="3" id="KW-0418">Kinase</keyword>
<comment type="caution">
    <text evidence="3">The sequence shown here is derived from an EMBL/GenBank/DDBJ whole genome shotgun (WGS) entry which is preliminary data.</text>
</comment>
<sequence length="102" mass="10540">MSAGELMATDLGARYLAAQGLEARWADARTLLLADDRVGASAKASVLSAVCRFEPDQALLERLEDLAPVVVTQGFIASDAEGNTVLLGRGGSDTSGAYLAAK</sequence>
<reference evidence="3" key="1">
    <citation type="submission" date="2013-08" db="EMBL/GenBank/DDBJ databases">
        <authorList>
            <person name="Mendez C."/>
            <person name="Richter M."/>
            <person name="Ferrer M."/>
            <person name="Sanchez J."/>
        </authorList>
    </citation>
    <scope>NUCLEOTIDE SEQUENCE</scope>
</reference>
<proteinExistence type="inferred from homology"/>
<dbReference type="InterPro" id="IPR001048">
    <property type="entry name" value="Asp/Glu/Uridylate_kinase"/>
</dbReference>
<organism evidence="3">
    <name type="scientific">mine drainage metagenome</name>
    <dbReference type="NCBI Taxonomy" id="410659"/>
    <lineage>
        <taxon>unclassified sequences</taxon>
        <taxon>metagenomes</taxon>
        <taxon>ecological metagenomes</taxon>
    </lineage>
</organism>
<dbReference type="SUPFAM" id="SSF53633">
    <property type="entry name" value="Carbamate kinase-like"/>
    <property type="match status" value="1"/>
</dbReference>
<dbReference type="Gene3D" id="1.20.120.1320">
    <property type="entry name" value="Aspartokinase, catalytic domain"/>
    <property type="match status" value="1"/>
</dbReference>
<accession>T1AAD4</accession>
<feature type="domain" description="Aspartate/glutamate/uridylate kinase" evidence="2">
    <location>
        <begin position="2"/>
        <end position="101"/>
    </location>
</feature>
<dbReference type="GO" id="GO:0009090">
    <property type="term" value="P:homoserine biosynthetic process"/>
    <property type="evidence" value="ECO:0007669"/>
    <property type="project" value="TreeGrafter"/>
</dbReference>
<feature type="non-terminal residue" evidence="3">
    <location>
        <position position="102"/>
    </location>
</feature>
<dbReference type="InterPro" id="IPR036393">
    <property type="entry name" value="AceGlu_kinase-like_sf"/>
</dbReference>
<dbReference type="PANTHER" id="PTHR21499">
    <property type="entry name" value="ASPARTATE KINASE"/>
    <property type="match status" value="1"/>
</dbReference>
<dbReference type="InterPro" id="IPR042199">
    <property type="entry name" value="AsparK_Bifunc_asparK/hSer_DH"/>
</dbReference>
<dbReference type="EMBL" id="AUZZ01008476">
    <property type="protein sequence ID" value="EQD37884.1"/>
    <property type="molecule type" value="Genomic_DNA"/>
</dbReference>
<dbReference type="GO" id="GO:0004072">
    <property type="term" value="F:aspartate kinase activity"/>
    <property type="evidence" value="ECO:0007669"/>
    <property type="project" value="TreeGrafter"/>
</dbReference>
<dbReference type="GO" id="GO:0005829">
    <property type="term" value="C:cytosol"/>
    <property type="evidence" value="ECO:0007669"/>
    <property type="project" value="TreeGrafter"/>
</dbReference>
<gene>
    <name evidence="3" type="ORF">B2A_11731</name>
</gene>
<dbReference type="GO" id="GO:0009089">
    <property type="term" value="P:lysine biosynthetic process via diaminopimelate"/>
    <property type="evidence" value="ECO:0007669"/>
    <property type="project" value="TreeGrafter"/>
</dbReference>
<dbReference type="PANTHER" id="PTHR21499:SF59">
    <property type="entry name" value="ASPARTOKINASE"/>
    <property type="match status" value="1"/>
</dbReference>
<reference evidence="3" key="2">
    <citation type="journal article" date="2014" name="ISME J.">
        <title>Microbial stratification in low pH oxic and suboxic macroscopic growths along an acid mine drainage.</title>
        <authorList>
            <person name="Mendez-Garcia C."/>
            <person name="Mesa V."/>
            <person name="Sprenger R.R."/>
            <person name="Richter M."/>
            <person name="Diez M.S."/>
            <person name="Solano J."/>
            <person name="Bargiela R."/>
            <person name="Golyshina O.V."/>
            <person name="Manteca A."/>
            <person name="Ramos J.L."/>
            <person name="Gallego J.R."/>
            <person name="Llorente I."/>
            <person name="Martins Dos Santos V.A."/>
            <person name="Jensen O.N."/>
            <person name="Pelaez A.I."/>
            <person name="Sanchez J."/>
            <person name="Ferrer M."/>
        </authorList>
    </citation>
    <scope>NUCLEOTIDE SEQUENCE</scope>
</reference>
<comment type="similarity">
    <text evidence="1">Belongs to the aspartokinase family.</text>
</comment>